<comment type="caution">
    <text evidence="2">The sequence shown here is derived from an EMBL/GenBank/DDBJ whole genome shotgun (WGS) entry which is preliminary data.</text>
</comment>
<gene>
    <name evidence="2" type="ORF">AL00_10445</name>
</gene>
<evidence type="ECO:0000256" key="1">
    <source>
        <dbReference type="SAM" id="Phobius"/>
    </source>
</evidence>
<dbReference type="AlphaFoldDB" id="A0A8E1C2U7"/>
<name>A0A8E1C2U7_9SPHN</name>
<sequence length="77" mass="8944">MRAGRIMALALWTFAHLVLGMFFFGFALMGDCVDGDPNWERCRAIQHALPAYLIIGEVIVYAVLTWALFIRRWRKQQ</sequence>
<evidence type="ECO:0000313" key="2">
    <source>
        <dbReference type="EMBL" id="KER36396.1"/>
    </source>
</evidence>
<proteinExistence type="predicted"/>
<keyword evidence="1" id="KW-1133">Transmembrane helix</keyword>
<organism evidence="2 3">
    <name type="scientific">Sphingobium indicum F2</name>
    <dbReference type="NCBI Taxonomy" id="1450518"/>
    <lineage>
        <taxon>Bacteria</taxon>
        <taxon>Pseudomonadati</taxon>
        <taxon>Pseudomonadota</taxon>
        <taxon>Alphaproteobacteria</taxon>
        <taxon>Sphingomonadales</taxon>
        <taxon>Sphingomonadaceae</taxon>
        <taxon>Sphingobium</taxon>
    </lineage>
</organism>
<reference evidence="2 3" key="1">
    <citation type="submission" date="2014-05" db="EMBL/GenBank/DDBJ databases">
        <title>Genome Announcement of Sphingobium lucknowense F2.</title>
        <authorList>
            <person name="Lal R."/>
            <person name="Negi V."/>
            <person name="Lata P."/>
            <person name="Sangwan N."/>
            <person name="Gupta S.K."/>
            <person name="Rao D.L.N."/>
            <person name="Das S."/>
        </authorList>
    </citation>
    <scope>NUCLEOTIDE SEQUENCE [LARGE SCALE GENOMIC DNA]</scope>
    <source>
        <strain evidence="2 3">F2</strain>
    </source>
</reference>
<feature type="transmembrane region" description="Helical" evidence="1">
    <location>
        <begin position="49"/>
        <end position="70"/>
    </location>
</feature>
<protein>
    <submittedName>
        <fullName evidence="2">Uncharacterized protein</fullName>
    </submittedName>
</protein>
<dbReference type="Proteomes" id="UP000028135">
    <property type="component" value="Unassembled WGS sequence"/>
</dbReference>
<keyword evidence="1" id="KW-0812">Transmembrane</keyword>
<keyword evidence="1" id="KW-0472">Membrane</keyword>
<evidence type="ECO:0000313" key="3">
    <source>
        <dbReference type="Proteomes" id="UP000028135"/>
    </source>
</evidence>
<accession>A0A8E1C2U7</accession>
<feature type="transmembrane region" description="Helical" evidence="1">
    <location>
        <begin position="7"/>
        <end position="29"/>
    </location>
</feature>
<dbReference type="EMBL" id="JANF02000052">
    <property type="protein sequence ID" value="KER36396.1"/>
    <property type="molecule type" value="Genomic_DNA"/>
</dbReference>